<reference evidence="1" key="1">
    <citation type="submission" date="2020-05" db="EMBL/GenBank/DDBJ databases">
        <title>Phylogenomic resolution of chytrid fungi.</title>
        <authorList>
            <person name="Stajich J.E."/>
            <person name="Amses K."/>
            <person name="Simmons R."/>
            <person name="Seto K."/>
            <person name="Myers J."/>
            <person name="Bonds A."/>
            <person name="Quandt C.A."/>
            <person name="Barry K."/>
            <person name="Liu P."/>
            <person name="Grigoriev I."/>
            <person name="Longcore J.E."/>
            <person name="James T.Y."/>
        </authorList>
    </citation>
    <scope>NUCLEOTIDE SEQUENCE</scope>
    <source>
        <strain evidence="1">JEL0318</strain>
    </source>
</reference>
<dbReference type="AlphaFoldDB" id="A0AAD5S6S9"/>
<comment type="caution">
    <text evidence="1">The sequence shown here is derived from an EMBL/GenBank/DDBJ whole genome shotgun (WGS) entry which is preliminary data.</text>
</comment>
<dbReference type="EMBL" id="JADGJD010001276">
    <property type="protein sequence ID" value="KAJ3044678.1"/>
    <property type="molecule type" value="Genomic_DNA"/>
</dbReference>
<protein>
    <submittedName>
        <fullName evidence="1">Uncharacterized protein</fullName>
    </submittedName>
</protein>
<evidence type="ECO:0000313" key="2">
    <source>
        <dbReference type="Proteomes" id="UP001212841"/>
    </source>
</evidence>
<feature type="non-terminal residue" evidence="1">
    <location>
        <position position="199"/>
    </location>
</feature>
<name>A0AAD5S6S9_9FUNG</name>
<sequence>MPATHFDWWEEVPDVKLKQDLQFLASLTEEGALELTPEKRNDYAALAIHAAKTSALELLLSIQADPLASKQMDLRQFSESLETVDTLVDHYPHGKEKLAWFFVQALITRIQTFSRTHHDRSNPRPVAVHITPIILTAITTLAPTPKPLIFQVMYNLIRTLAMERTQYPEHSPTSTDPLPSDDLLTAIFTHPSQTWLHAH</sequence>
<proteinExistence type="predicted"/>
<dbReference type="Proteomes" id="UP001212841">
    <property type="component" value="Unassembled WGS sequence"/>
</dbReference>
<evidence type="ECO:0000313" key="1">
    <source>
        <dbReference type="EMBL" id="KAJ3044678.1"/>
    </source>
</evidence>
<accession>A0AAD5S6S9</accession>
<gene>
    <name evidence="1" type="ORF">HK097_001388</name>
</gene>
<keyword evidence="2" id="KW-1185">Reference proteome</keyword>
<organism evidence="1 2">
    <name type="scientific">Rhizophlyctis rosea</name>
    <dbReference type="NCBI Taxonomy" id="64517"/>
    <lineage>
        <taxon>Eukaryota</taxon>
        <taxon>Fungi</taxon>
        <taxon>Fungi incertae sedis</taxon>
        <taxon>Chytridiomycota</taxon>
        <taxon>Chytridiomycota incertae sedis</taxon>
        <taxon>Chytridiomycetes</taxon>
        <taxon>Rhizophlyctidales</taxon>
        <taxon>Rhizophlyctidaceae</taxon>
        <taxon>Rhizophlyctis</taxon>
    </lineage>
</organism>